<dbReference type="InterPro" id="IPR020843">
    <property type="entry name" value="ER"/>
</dbReference>
<dbReference type="InterPro" id="IPR011032">
    <property type="entry name" value="GroES-like_sf"/>
</dbReference>
<dbReference type="SUPFAM" id="SSF50129">
    <property type="entry name" value="GroES-like"/>
    <property type="match status" value="1"/>
</dbReference>
<dbReference type="RefSeq" id="WP_345066389.1">
    <property type="nucleotide sequence ID" value="NZ_BAABCN010000006.1"/>
</dbReference>
<gene>
    <name evidence="4" type="ORF">GCM10022381_22460</name>
</gene>
<dbReference type="EMBL" id="BAABCN010000006">
    <property type="protein sequence ID" value="GAA3879702.1"/>
    <property type="molecule type" value="Genomic_DNA"/>
</dbReference>
<sequence>MAHAVMFARFGGPEVLELVPMAKPAAGAGQVVVEVMAAGLNPGESAIREGKRQDQWPISLPSGQGTDFAGFIVDVGSGVLGWNVNDAVFGHAVRAAQASFVTVPAGNILHKPEHLPWEIAGSLFVAATNAWEAVAAANPVPGETVLVHAAAGAVGGIAAQLARLRGATVIGTASRDHFDHLRQIGVVPVEYGPGLELRLAALAPDGIDSELDHLGDESLINVESTNERDLANVAVMVANHQISVPVAAIYPLEHVQDAYREIEVGHAHGKIVLSMVPVGYARQKVRGIDMRETEATKDDPNRPPIPHTVEALPPVIGHLPGHPHPRPGFDAEFNPPVPGEVDAANSAAAPAAAPAATPGAE</sequence>
<dbReference type="SMART" id="SM00829">
    <property type="entry name" value="PKS_ER"/>
    <property type="match status" value="1"/>
</dbReference>
<dbReference type="SUPFAM" id="SSF51735">
    <property type="entry name" value="NAD(P)-binding Rossmann-fold domains"/>
    <property type="match status" value="1"/>
</dbReference>
<accession>A0ABP7KLF5</accession>
<evidence type="ECO:0000313" key="4">
    <source>
        <dbReference type="EMBL" id="GAA3879702.1"/>
    </source>
</evidence>
<dbReference type="InterPro" id="IPR051603">
    <property type="entry name" value="Zinc-ADH_QOR/CCCR"/>
</dbReference>
<organism evidence="4 5">
    <name type="scientific">Leifsonia kafniensis</name>
    <dbReference type="NCBI Taxonomy" id="475957"/>
    <lineage>
        <taxon>Bacteria</taxon>
        <taxon>Bacillati</taxon>
        <taxon>Actinomycetota</taxon>
        <taxon>Actinomycetes</taxon>
        <taxon>Micrococcales</taxon>
        <taxon>Microbacteriaceae</taxon>
        <taxon>Leifsonia</taxon>
    </lineage>
</organism>
<name>A0ABP7KLF5_9MICO</name>
<evidence type="ECO:0000256" key="2">
    <source>
        <dbReference type="SAM" id="MobiDB-lite"/>
    </source>
</evidence>
<dbReference type="Gene3D" id="3.40.50.720">
    <property type="entry name" value="NAD(P)-binding Rossmann-like Domain"/>
    <property type="match status" value="2"/>
</dbReference>
<keyword evidence="1" id="KW-0521">NADP</keyword>
<proteinExistence type="predicted"/>
<dbReference type="InterPro" id="IPR013154">
    <property type="entry name" value="ADH-like_N"/>
</dbReference>
<dbReference type="CDD" id="cd05289">
    <property type="entry name" value="MDR_like_2"/>
    <property type="match status" value="1"/>
</dbReference>
<dbReference type="PANTHER" id="PTHR44154">
    <property type="entry name" value="QUINONE OXIDOREDUCTASE"/>
    <property type="match status" value="1"/>
</dbReference>
<evidence type="ECO:0000259" key="3">
    <source>
        <dbReference type="SMART" id="SM00829"/>
    </source>
</evidence>
<feature type="compositionally biased region" description="Low complexity" evidence="2">
    <location>
        <begin position="343"/>
        <end position="361"/>
    </location>
</feature>
<dbReference type="Pfam" id="PF13602">
    <property type="entry name" value="ADH_zinc_N_2"/>
    <property type="match status" value="1"/>
</dbReference>
<dbReference type="Pfam" id="PF08240">
    <property type="entry name" value="ADH_N"/>
    <property type="match status" value="1"/>
</dbReference>
<evidence type="ECO:0000313" key="5">
    <source>
        <dbReference type="Proteomes" id="UP001501803"/>
    </source>
</evidence>
<keyword evidence="5" id="KW-1185">Reference proteome</keyword>
<evidence type="ECO:0000256" key="1">
    <source>
        <dbReference type="ARBA" id="ARBA00022857"/>
    </source>
</evidence>
<dbReference type="InterPro" id="IPR036291">
    <property type="entry name" value="NAD(P)-bd_dom_sf"/>
</dbReference>
<comment type="caution">
    <text evidence="4">The sequence shown here is derived from an EMBL/GenBank/DDBJ whole genome shotgun (WGS) entry which is preliminary data.</text>
</comment>
<dbReference type="Proteomes" id="UP001501803">
    <property type="component" value="Unassembled WGS sequence"/>
</dbReference>
<reference evidence="5" key="1">
    <citation type="journal article" date="2019" name="Int. J. Syst. Evol. Microbiol.">
        <title>The Global Catalogue of Microorganisms (GCM) 10K type strain sequencing project: providing services to taxonomists for standard genome sequencing and annotation.</title>
        <authorList>
            <consortium name="The Broad Institute Genomics Platform"/>
            <consortium name="The Broad Institute Genome Sequencing Center for Infectious Disease"/>
            <person name="Wu L."/>
            <person name="Ma J."/>
        </authorList>
    </citation>
    <scope>NUCLEOTIDE SEQUENCE [LARGE SCALE GENOMIC DNA]</scope>
    <source>
        <strain evidence="5">JCM 17021</strain>
    </source>
</reference>
<protein>
    <submittedName>
        <fullName evidence="4">NADP-dependent oxidoreductase</fullName>
    </submittedName>
</protein>
<feature type="domain" description="Enoyl reductase (ER)" evidence="3">
    <location>
        <begin position="11"/>
        <end position="273"/>
    </location>
</feature>
<feature type="region of interest" description="Disordered" evidence="2">
    <location>
        <begin position="315"/>
        <end position="361"/>
    </location>
</feature>
<dbReference type="PANTHER" id="PTHR44154:SF1">
    <property type="entry name" value="QUINONE OXIDOREDUCTASE"/>
    <property type="match status" value="1"/>
</dbReference>
<dbReference type="Gene3D" id="3.90.180.10">
    <property type="entry name" value="Medium-chain alcohol dehydrogenases, catalytic domain"/>
    <property type="match status" value="2"/>
</dbReference>